<evidence type="ECO:0000313" key="2">
    <source>
        <dbReference type="EMBL" id="CUG91853.1"/>
    </source>
</evidence>
<protein>
    <recommendedName>
        <fullName evidence="4">Right handed beta helix domain-containing protein</fullName>
    </recommendedName>
</protein>
<feature type="region of interest" description="Disordered" evidence="1">
    <location>
        <begin position="672"/>
        <end position="739"/>
    </location>
</feature>
<accession>A0A0S4JMI0</accession>
<sequence length="1010" mass="110051">MAQQPSEAGILESPRAKWARVVITESMQWSVVGVNPTNFIETMQPQQQQAAGDSSNIGTPVVFLLKSGLYRVPGTFTIHRNAPCVVKAEEEGVTFELGDDGDVDSSLPPHQRQQPFSLLRINGKGDVVMQGISFVSLRAGYSCLHADGTGRVCIAECKFSAKVDDSRELSSYGGACVTVSSSVGCFYSTQSEFTSGDVGLRTIDATTQFGGSRDPLSVVLEDAGFGAAVTLDSASQQQLQHGIQLQSCHRPVHLVVDHSAFENISLAALGTNIPTTDPSSTTTNSAYKHHHHTITLQHSTISNCGSPTAAAVILKGHHTLEVLDCTMEQCGAVHLGHSSTCRLMECSLTWSKQQPMTLVTPAADATTSSFRFLVAQDQANVTVEKCEWSLVYNNSSSPVAARWTSTFLTLLSTGHVVVEGNLFQQKCIASISRSNEDHHASSGSVLSSVIVEGSGSPIIRGNRFHASNNEGDEEACSHGGAIVVGLLLGLWHDAKIIDNTFSESIPADATYVSLEDHAECLGIASKLDEDIMEAWVTVVQQVARAEEGTAATTVLSETSHRAATSMKTRSSSSGGKRTKSQALVAQQPPRPPPGVASSSSARTKKNRAAAASTPQPSLPRASIADEVVIDHDQAADDDDAAHLSPSSDAATTIATLRDQVAALKLQLHDARTHTTMTNQTNPSSLVKPPSSKRTTSARPSSAKHSNSRPSTATTRLSRTHSPKHQQQEPQVAEGEDDKIVRVGNHEWNMSRMKAFMQGRLPLAEVRRDAPLDDKCRNMSPKRSNSPTAIYDAWKQSQAEKREEEERLLRKIKDDELNHRRKLTPRQQNEMVHRIHTESIEHLKEVRAAWELDAMEKLQRPRFATMKQADAVAEAEGDFDERLFKDLRGRKLRKEMLMKKYVPEYTSNTRSRAEIEAYASSMHKGHHDAKLIAKLNDDNGLQLKVIPPRSSYKERPSSAKRVRLEDQVAYCASLHTSHRNEQLAEKAARIIGDDCVVRVGARSSSRGPAHS</sequence>
<proteinExistence type="predicted"/>
<feature type="compositionally biased region" description="Low complexity" evidence="1">
    <location>
        <begin position="561"/>
        <end position="575"/>
    </location>
</feature>
<reference evidence="3" key="1">
    <citation type="submission" date="2015-09" db="EMBL/GenBank/DDBJ databases">
        <authorList>
            <consortium name="Pathogen Informatics"/>
        </authorList>
    </citation>
    <scope>NUCLEOTIDE SEQUENCE [LARGE SCALE GENOMIC DNA]</scope>
    <source>
        <strain evidence="3">Lake Konstanz</strain>
    </source>
</reference>
<evidence type="ECO:0000256" key="1">
    <source>
        <dbReference type="SAM" id="MobiDB-lite"/>
    </source>
</evidence>
<keyword evidence="3" id="KW-1185">Reference proteome</keyword>
<dbReference type="AlphaFoldDB" id="A0A0S4JMI0"/>
<dbReference type="VEuPathDB" id="TriTrypDB:BSAL_34465"/>
<organism evidence="2 3">
    <name type="scientific">Bodo saltans</name>
    <name type="common">Flagellated protozoan</name>
    <dbReference type="NCBI Taxonomy" id="75058"/>
    <lineage>
        <taxon>Eukaryota</taxon>
        <taxon>Discoba</taxon>
        <taxon>Euglenozoa</taxon>
        <taxon>Kinetoplastea</taxon>
        <taxon>Metakinetoplastina</taxon>
        <taxon>Eubodonida</taxon>
        <taxon>Bodonidae</taxon>
        <taxon>Bodo</taxon>
    </lineage>
</organism>
<dbReference type="EMBL" id="CYKH01001975">
    <property type="protein sequence ID" value="CUG91853.1"/>
    <property type="molecule type" value="Genomic_DNA"/>
</dbReference>
<dbReference type="Proteomes" id="UP000051952">
    <property type="component" value="Unassembled WGS sequence"/>
</dbReference>
<feature type="compositionally biased region" description="Polar residues" evidence="1">
    <location>
        <begin position="673"/>
        <end position="684"/>
    </location>
</feature>
<gene>
    <name evidence="2" type="ORF">BSAL_34465</name>
</gene>
<evidence type="ECO:0008006" key="4">
    <source>
        <dbReference type="Google" id="ProtNLM"/>
    </source>
</evidence>
<dbReference type="SUPFAM" id="SSF51126">
    <property type="entry name" value="Pectin lyase-like"/>
    <property type="match status" value="1"/>
</dbReference>
<dbReference type="InterPro" id="IPR011050">
    <property type="entry name" value="Pectin_lyase_fold/virulence"/>
</dbReference>
<name>A0A0S4JMI0_BODSA</name>
<evidence type="ECO:0000313" key="3">
    <source>
        <dbReference type="Proteomes" id="UP000051952"/>
    </source>
</evidence>
<feature type="region of interest" description="Disordered" evidence="1">
    <location>
        <begin position="548"/>
        <end position="621"/>
    </location>
</feature>
<feature type="compositionally biased region" description="Polar residues" evidence="1">
    <location>
        <begin position="691"/>
        <end position="716"/>
    </location>
</feature>